<feature type="transmembrane region" description="Helical" evidence="1">
    <location>
        <begin position="343"/>
        <end position="366"/>
    </location>
</feature>
<dbReference type="PANTHER" id="PTHR33133">
    <property type="entry name" value="OS08G0107100 PROTEIN-RELATED"/>
    <property type="match status" value="1"/>
</dbReference>
<dbReference type="PANTHER" id="PTHR33133:SF24">
    <property type="entry name" value="OS01G0800300 PROTEIN"/>
    <property type="match status" value="1"/>
</dbReference>
<evidence type="ECO:0000313" key="2">
    <source>
        <dbReference type="EMBL" id="KAF6167872.1"/>
    </source>
</evidence>
<keyword evidence="1" id="KW-0812">Transmembrane</keyword>
<reference evidence="2 3" key="1">
    <citation type="journal article" date="2020" name="IScience">
        <title>Genome Sequencing of the Endangered Kingdonia uniflora (Circaeasteraceae, Ranunculales) Reveals Potential Mechanisms of Evolutionary Specialization.</title>
        <authorList>
            <person name="Sun Y."/>
            <person name="Deng T."/>
            <person name="Zhang A."/>
            <person name="Moore M.J."/>
            <person name="Landis J.B."/>
            <person name="Lin N."/>
            <person name="Zhang H."/>
            <person name="Zhang X."/>
            <person name="Huang J."/>
            <person name="Zhang X."/>
            <person name="Sun H."/>
            <person name="Wang H."/>
        </authorList>
    </citation>
    <scope>NUCLEOTIDE SEQUENCE [LARGE SCALE GENOMIC DNA]</scope>
    <source>
        <strain evidence="2">TB1705</strain>
        <tissue evidence="2">Leaf</tissue>
    </source>
</reference>
<feature type="transmembrane region" description="Helical" evidence="1">
    <location>
        <begin position="265"/>
        <end position="281"/>
    </location>
</feature>
<keyword evidence="1" id="KW-0472">Membrane</keyword>
<dbReference type="OrthoDB" id="1908649at2759"/>
<feature type="transmembrane region" description="Helical" evidence="1">
    <location>
        <begin position="288"/>
        <end position="307"/>
    </location>
</feature>
<keyword evidence="1" id="KW-1133">Transmembrane helix</keyword>
<dbReference type="AlphaFoldDB" id="A0A7J7NLM7"/>
<dbReference type="EMBL" id="JACGCM010000715">
    <property type="protein sequence ID" value="KAF6167872.1"/>
    <property type="molecule type" value="Genomic_DNA"/>
</dbReference>
<sequence>MEVEHGKILEEVRAEHMRDSFNACKKVKANYVGQFEVMEQRKDHYKGLVIAGNLVFDDSDVEDKVPKTLEVPSGTEVVEDPMMMISEGFCPKEILDELAPGGFIKVDNAVSPPVKSSTILNLPKDKVANAKLSLSNLRFHRRTSSLSSSVLFLQPLGRLRSSKVVNCGRGIGTAATCGSKSPCPSGLNRSLIGRLAGGGGVRLRVRRLPWVVDAEDMNYLHDNPDDVVLLDDDHENDVMEDFESLESVQPTTDINTAGGYTKKDAYNVVFLGAIIVLIVAIDTNNGVLLLLSIVAVLVLFLVVHVYVTALWHIASVVSVLEPIYGFAAMKKSRELLKGKTRDAGVLVLGYVSVCGLISGLFGTLIVRGGANHGVMFRVLIGGVLVGVLVIVNLTGLLVQSVFYYVCKSYHHQGIDKSALYEHLGGYLGEYVPLKSSVQMENLDV</sequence>
<evidence type="ECO:0000256" key="1">
    <source>
        <dbReference type="SAM" id="Phobius"/>
    </source>
</evidence>
<feature type="transmembrane region" description="Helical" evidence="1">
    <location>
        <begin position="378"/>
        <end position="406"/>
    </location>
</feature>
<keyword evidence="3" id="KW-1185">Reference proteome</keyword>
<protein>
    <submittedName>
        <fullName evidence="2">Uncharacterized protein</fullName>
    </submittedName>
</protein>
<proteinExistence type="predicted"/>
<gene>
    <name evidence="2" type="ORF">GIB67_027650</name>
</gene>
<comment type="caution">
    <text evidence="2">The sequence shown here is derived from an EMBL/GenBank/DDBJ whole genome shotgun (WGS) entry which is preliminary data.</text>
</comment>
<feature type="transmembrane region" description="Helical" evidence="1">
    <location>
        <begin position="313"/>
        <end position="331"/>
    </location>
</feature>
<organism evidence="2 3">
    <name type="scientific">Kingdonia uniflora</name>
    <dbReference type="NCBI Taxonomy" id="39325"/>
    <lineage>
        <taxon>Eukaryota</taxon>
        <taxon>Viridiplantae</taxon>
        <taxon>Streptophyta</taxon>
        <taxon>Embryophyta</taxon>
        <taxon>Tracheophyta</taxon>
        <taxon>Spermatophyta</taxon>
        <taxon>Magnoliopsida</taxon>
        <taxon>Ranunculales</taxon>
        <taxon>Circaeasteraceae</taxon>
        <taxon>Kingdonia</taxon>
    </lineage>
</organism>
<evidence type="ECO:0000313" key="3">
    <source>
        <dbReference type="Proteomes" id="UP000541444"/>
    </source>
</evidence>
<dbReference type="Proteomes" id="UP000541444">
    <property type="component" value="Unassembled WGS sequence"/>
</dbReference>
<name>A0A7J7NLM7_9MAGN</name>
<accession>A0A7J7NLM7</accession>